<dbReference type="Proteomes" id="UP001164250">
    <property type="component" value="Chromosome 8"/>
</dbReference>
<protein>
    <submittedName>
        <fullName evidence="1">Uncharacterized protein</fullName>
    </submittedName>
</protein>
<comment type="caution">
    <text evidence="1">The sequence shown here is derived from an EMBL/GenBank/DDBJ whole genome shotgun (WGS) entry which is preliminary data.</text>
</comment>
<evidence type="ECO:0000313" key="2">
    <source>
        <dbReference type="Proteomes" id="UP001164250"/>
    </source>
</evidence>
<accession>A0ACC1AVX7</accession>
<reference evidence="2" key="1">
    <citation type="journal article" date="2023" name="G3 (Bethesda)">
        <title>Genome assembly and association tests identify interacting loci associated with vigor, precocity, and sex in interspecific pistachio rootstocks.</title>
        <authorList>
            <person name="Palmer W."/>
            <person name="Jacygrad E."/>
            <person name="Sagayaradj S."/>
            <person name="Cavanaugh K."/>
            <person name="Han R."/>
            <person name="Bertier L."/>
            <person name="Beede B."/>
            <person name="Kafkas S."/>
            <person name="Golino D."/>
            <person name="Preece J."/>
            <person name="Michelmore R."/>
        </authorList>
    </citation>
    <scope>NUCLEOTIDE SEQUENCE [LARGE SCALE GENOMIC DNA]</scope>
</reference>
<dbReference type="EMBL" id="CM047904">
    <property type="protein sequence ID" value="KAJ0090864.1"/>
    <property type="molecule type" value="Genomic_DNA"/>
</dbReference>
<organism evidence="1 2">
    <name type="scientific">Pistacia atlantica</name>
    <dbReference type="NCBI Taxonomy" id="434234"/>
    <lineage>
        <taxon>Eukaryota</taxon>
        <taxon>Viridiplantae</taxon>
        <taxon>Streptophyta</taxon>
        <taxon>Embryophyta</taxon>
        <taxon>Tracheophyta</taxon>
        <taxon>Spermatophyta</taxon>
        <taxon>Magnoliopsida</taxon>
        <taxon>eudicotyledons</taxon>
        <taxon>Gunneridae</taxon>
        <taxon>Pentapetalae</taxon>
        <taxon>rosids</taxon>
        <taxon>malvids</taxon>
        <taxon>Sapindales</taxon>
        <taxon>Anacardiaceae</taxon>
        <taxon>Pistacia</taxon>
    </lineage>
</organism>
<sequence>MSATGTITVASIYAPEIYPTAMRSTGYGVASAVGRIGGMVMPACSGRTCHRVSPNGSRDFV</sequence>
<evidence type="ECO:0000313" key="1">
    <source>
        <dbReference type="EMBL" id="KAJ0090864.1"/>
    </source>
</evidence>
<proteinExistence type="predicted"/>
<name>A0ACC1AVX7_9ROSI</name>
<keyword evidence="2" id="KW-1185">Reference proteome</keyword>
<gene>
    <name evidence="1" type="ORF">Patl1_14008</name>
</gene>